<gene>
    <name evidence="1" type="ORF">PIB30_090002</name>
</gene>
<dbReference type="EMBL" id="JASCZI010273573">
    <property type="protein sequence ID" value="MED6225044.1"/>
    <property type="molecule type" value="Genomic_DNA"/>
</dbReference>
<proteinExistence type="predicted"/>
<accession>A0ABU6ZSU1</accession>
<sequence>MTFSWCPCSLLKRCRRTVLIQEDDESVRAMIQRRTMVLEQKTKRLFDVMTKVDESKNVESKAVSKPARRKKSIKDRLLKQIFIPYDIYDNTIYLDAAGVNITTEKIRYAL</sequence>
<comment type="caution">
    <text evidence="1">The sequence shown here is derived from an EMBL/GenBank/DDBJ whole genome shotgun (WGS) entry which is preliminary data.</text>
</comment>
<name>A0ABU6ZSU1_9FABA</name>
<organism evidence="1 2">
    <name type="scientific">Stylosanthes scabra</name>
    <dbReference type="NCBI Taxonomy" id="79078"/>
    <lineage>
        <taxon>Eukaryota</taxon>
        <taxon>Viridiplantae</taxon>
        <taxon>Streptophyta</taxon>
        <taxon>Embryophyta</taxon>
        <taxon>Tracheophyta</taxon>
        <taxon>Spermatophyta</taxon>
        <taxon>Magnoliopsida</taxon>
        <taxon>eudicotyledons</taxon>
        <taxon>Gunneridae</taxon>
        <taxon>Pentapetalae</taxon>
        <taxon>rosids</taxon>
        <taxon>fabids</taxon>
        <taxon>Fabales</taxon>
        <taxon>Fabaceae</taxon>
        <taxon>Papilionoideae</taxon>
        <taxon>50 kb inversion clade</taxon>
        <taxon>dalbergioids sensu lato</taxon>
        <taxon>Dalbergieae</taxon>
        <taxon>Pterocarpus clade</taxon>
        <taxon>Stylosanthes</taxon>
    </lineage>
</organism>
<dbReference type="Proteomes" id="UP001341840">
    <property type="component" value="Unassembled WGS sequence"/>
</dbReference>
<evidence type="ECO:0000313" key="1">
    <source>
        <dbReference type="EMBL" id="MED6225044.1"/>
    </source>
</evidence>
<evidence type="ECO:0000313" key="2">
    <source>
        <dbReference type="Proteomes" id="UP001341840"/>
    </source>
</evidence>
<reference evidence="1 2" key="1">
    <citation type="journal article" date="2023" name="Plants (Basel)">
        <title>Bridging the Gap: Combining Genomics and Transcriptomics Approaches to Understand Stylosanthes scabra, an Orphan Legume from the Brazilian Caatinga.</title>
        <authorList>
            <person name="Ferreira-Neto J.R.C."/>
            <person name="da Silva M.D."/>
            <person name="Binneck E."/>
            <person name="de Melo N.F."/>
            <person name="da Silva R.H."/>
            <person name="de Melo A.L.T.M."/>
            <person name="Pandolfi V."/>
            <person name="Bustamante F.O."/>
            <person name="Brasileiro-Vidal A.C."/>
            <person name="Benko-Iseppon A.M."/>
        </authorList>
    </citation>
    <scope>NUCLEOTIDE SEQUENCE [LARGE SCALE GENOMIC DNA]</scope>
    <source>
        <tissue evidence="1">Leaves</tissue>
    </source>
</reference>
<protein>
    <submittedName>
        <fullName evidence="1">Uncharacterized protein</fullName>
    </submittedName>
</protein>
<keyword evidence="2" id="KW-1185">Reference proteome</keyword>
<feature type="non-terminal residue" evidence="1">
    <location>
        <position position="110"/>
    </location>
</feature>